<organism evidence="2 3">
    <name type="scientific">Nonomuraea endophytica</name>
    <dbReference type="NCBI Taxonomy" id="714136"/>
    <lineage>
        <taxon>Bacteria</taxon>
        <taxon>Bacillati</taxon>
        <taxon>Actinomycetota</taxon>
        <taxon>Actinomycetes</taxon>
        <taxon>Streptosporangiales</taxon>
        <taxon>Streptosporangiaceae</taxon>
        <taxon>Nonomuraea</taxon>
    </lineage>
</organism>
<accession>A0A7W8EM07</accession>
<dbReference type="EMBL" id="JACHIN010000020">
    <property type="protein sequence ID" value="MBB5083948.1"/>
    <property type="molecule type" value="Genomic_DNA"/>
</dbReference>
<dbReference type="Pfam" id="PF13340">
    <property type="entry name" value="DUF4096"/>
    <property type="match status" value="1"/>
</dbReference>
<reference evidence="2 3" key="1">
    <citation type="submission" date="2020-08" db="EMBL/GenBank/DDBJ databases">
        <title>Genomic Encyclopedia of Type Strains, Phase IV (KMG-IV): sequencing the most valuable type-strain genomes for metagenomic binning, comparative biology and taxonomic classification.</title>
        <authorList>
            <person name="Goeker M."/>
        </authorList>
    </citation>
    <scope>NUCLEOTIDE SEQUENCE [LARGE SCALE GENOMIC DNA]</scope>
    <source>
        <strain evidence="2 3">DSM 45385</strain>
    </source>
</reference>
<dbReference type="AlphaFoldDB" id="A0A7W8EM07"/>
<protein>
    <submittedName>
        <fullName evidence="2">Transposase</fullName>
    </submittedName>
</protein>
<evidence type="ECO:0000259" key="1">
    <source>
        <dbReference type="Pfam" id="PF13340"/>
    </source>
</evidence>
<name>A0A7W8EM07_9ACTN</name>
<dbReference type="InterPro" id="IPR052909">
    <property type="entry name" value="Transposase_6_like"/>
</dbReference>
<keyword evidence="3" id="KW-1185">Reference proteome</keyword>
<evidence type="ECO:0000313" key="2">
    <source>
        <dbReference type="EMBL" id="MBB5083948.1"/>
    </source>
</evidence>
<dbReference type="RefSeq" id="WP_184973492.1">
    <property type="nucleotide sequence ID" value="NZ_JACHIN010000020.1"/>
</dbReference>
<evidence type="ECO:0000313" key="3">
    <source>
        <dbReference type="Proteomes" id="UP000568380"/>
    </source>
</evidence>
<dbReference type="PANTHER" id="PTHR46637">
    <property type="entry name" value="TIS1421-TRANSPOSASE PROTEIN A"/>
    <property type="match status" value="1"/>
</dbReference>
<dbReference type="InterPro" id="IPR025161">
    <property type="entry name" value="IS402-like_dom"/>
</dbReference>
<dbReference type="PANTHER" id="PTHR46637:SF1">
    <property type="entry name" value="BLL5188 PROTEIN"/>
    <property type="match status" value="1"/>
</dbReference>
<comment type="caution">
    <text evidence="2">The sequence shown here is derived from an EMBL/GenBank/DDBJ whole genome shotgun (WGS) entry which is preliminary data.</text>
</comment>
<gene>
    <name evidence="2" type="ORF">HNR40_009456</name>
</gene>
<feature type="domain" description="Insertion element IS402-like" evidence="1">
    <location>
        <begin position="10"/>
        <end position="85"/>
    </location>
</feature>
<proteinExistence type="predicted"/>
<dbReference type="Proteomes" id="UP000568380">
    <property type="component" value="Unassembled WGS sequence"/>
</dbReference>
<sequence length="112" mass="12365">MEALARRLVPDAMWEAARPLMPGPRPRRQGGGRAAADARTVMAAVVYVITSGCAWQHLPPVFGVTVPTAHRWYTRWTSADLWQGLCEATADNPGLADWTRTIRDCAASRVYD</sequence>